<protein>
    <submittedName>
        <fullName evidence="1">Uncharacterized protein</fullName>
    </submittedName>
</protein>
<gene>
    <name evidence="1" type="ORF">HUJ06_018271</name>
</gene>
<accession>A0A822ZQS8</accession>
<dbReference type="AlphaFoldDB" id="A0A822ZQS8"/>
<reference evidence="1 2" key="1">
    <citation type="journal article" date="2020" name="Mol. Biol. Evol.">
        <title>Distinct Expression and Methylation Patterns for Genes with Different Fates following a Single Whole-Genome Duplication in Flowering Plants.</title>
        <authorList>
            <person name="Shi T."/>
            <person name="Rahmani R.S."/>
            <person name="Gugger P.F."/>
            <person name="Wang M."/>
            <person name="Li H."/>
            <person name="Zhang Y."/>
            <person name="Li Z."/>
            <person name="Wang Q."/>
            <person name="Van de Peer Y."/>
            <person name="Marchal K."/>
            <person name="Chen J."/>
        </authorList>
    </citation>
    <scope>NUCLEOTIDE SEQUENCE [LARGE SCALE GENOMIC DNA]</scope>
    <source>
        <tissue evidence="1">Leaf</tissue>
    </source>
</reference>
<organism evidence="1 2">
    <name type="scientific">Nelumbo nucifera</name>
    <name type="common">Sacred lotus</name>
    <dbReference type="NCBI Taxonomy" id="4432"/>
    <lineage>
        <taxon>Eukaryota</taxon>
        <taxon>Viridiplantae</taxon>
        <taxon>Streptophyta</taxon>
        <taxon>Embryophyta</taxon>
        <taxon>Tracheophyta</taxon>
        <taxon>Spermatophyta</taxon>
        <taxon>Magnoliopsida</taxon>
        <taxon>Proteales</taxon>
        <taxon>Nelumbonaceae</taxon>
        <taxon>Nelumbo</taxon>
    </lineage>
</organism>
<dbReference type="EMBL" id="DUZY01000008">
    <property type="protein sequence ID" value="DAD48334.1"/>
    <property type="molecule type" value="Genomic_DNA"/>
</dbReference>
<comment type="caution">
    <text evidence="1">The sequence shown here is derived from an EMBL/GenBank/DDBJ whole genome shotgun (WGS) entry which is preliminary data.</text>
</comment>
<dbReference type="Proteomes" id="UP000607653">
    <property type="component" value="Unassembled WGS sequence"/>
</dbReference>
<proteinExistence type="predicted"/>
<sequence length="52" mass="5826">MEDENFRLPVQQLREVGSWAACRNWLKQKKKVFEVGVVETAGFVDWSGGGAA</sequence>
<name>A0A822ZQS8_NELNU</name>
<evidence type="ECO:0000313" key="1">
    <source>
        <dbReference type="EMBL" id="DAD48334.1"/>
    </source>
</evidence>
<keyword evidence="2" id="KW-1185">Reference proteome</keyword>
<evidence type="ECO:0000313" key="2">
    <source>
        <dbReference type="Proteomes" id="UP000607653"/>
    </source>
</evidence>